<dbReference type="InterPro" id="IPR001867">
    <property type="entry name" value="OmpR/PhoB-type_DNA-bd"/>
</dbReference>
<dbReference type="InterPro" id="IPR036388">
    <property type="entry name" value="WH-like_DNA-bd_sf"/>
</dbReference>
<keyword evidence="2" id="KW-0805">Transcription regulation</keyword>
<dbReference type="EMBL" id="JACHGT010000001">
    <property type="protein sequence ID" value="MBB6032346.1"/>
    <property type="molecule type" value="Genomic_DNA"/>
</dbReference>
<dbReference type="Pfam" id="PF03704">
    <property type="entry name" value="BTAD"/>
    <property type="match status" value="1"/>
</dbReference>
<dbReference type="Gene3D" id="1.10.10.10">
    <property type="entry name" value="Winged helix-like DNA-binding domain superfamily/Winged helix DNA-binding domain"/>
    <property type="match status" value="1"/>
</dbReference>
<dbReference type="Proteomes" id="UP000548476">
    <property type="component" value="Unassembled WGS sequence"/>
</dbReference>
<comment type="similarity">
    <text evidence="1">Belongs to the AfsR/DnrI/RedD regulatory family.</text>
</comment>
<gene>
    <name evidence="7" type="ORF">HNR73_000188</name>
</gene>
<dbReference type="Gene3D" id="1.25.40.10">
    <property type="entry name" value="Tetratricopeptide repeat domain"/>
    <property type="match status" value="3"/>
</dbReference>
<dbReference type="Gene3D" id="3.40.50.300">
    <property type="entry name" value="P-loop containing nucleotide triphosphate hydrolases"/>
    <property type="match status" value="1"/>
</dbReference>
<keyword evidence="4" id="KW-0804">Transcription</keyword>
<evidence type="ECO:0000259" key="6">
    <source>
        <dbReference type="SMART" id="SM01043"/>
    </source>
</evidence>
<organism evidence="7 8">
    <name type="scientific">Phytomonospora endophytica</name>
    <dbReference type="NCBI Taxonomy" id="714109"/>
    <lineage>
        <taxon>Bacteria</taxon>
        <taxon>Bacillati</taxon>
        <taxon>Actinomycetota</taxon>
        <taxon>Actinomycetes</taxon>
        <taxon>Micromonosporales</taxon>
        <taxon>Micromonosporaceae</taxon>
        <taxon>Phytomonospora</taxon>
    </lineage>
</organism>
<comment type="caution">
    <text evidence="7">The sequence shown here is derived from an EMBL/GenBank/DDBJ whole genome shotgun (WGS) entry which is preliminary data.</text>
</comment>
<evidence type="ECO:0000256" key="4">
    <source>
        <dbReference type="ARBA" id="ARBA00023163"/>
    </source>
</evidence>
<dbReference type="PRINTS" id="PR00364">
    <property type="entry name" value="DISEASERSIST"/>
</dbReference>
<feature type="domain" description="OmpR/PhoB-type" evidence="5">
    <location>
        <begin position="15"/>
        <end position="91"/>
    </location>
</feature>
<dbReference type="PANTHER" id="PTHR35807">
    <property type="entry name" value="TRANSCRIPTIONAL REGULATOR REDD-RELATED"/>
    <property type="match status" value="1"/>
</dbReference>
<evidence type="ECO:0000256" key="1">
    <source>
        <dbReference type="ARBA" id="ARBA00005820"/>
    </source>
</evidence>
<dbReference type="SMART" id="SM01043">
    <property type="entry name" value="BTAD"/>
    <property type="match status" value="1"/>
</dbReference>
<dbReference type="InterPro" id="IPR016032">
    <property type="entry name" value="Sig_transdc_resp-reg_C-effctor"/>
</dbReference>
<evidence type="ECO:0000313" key="7">
    <source>
        <dbReference type="EMBL" id="MBB6032346.1"/>
    </source>
</evidence>
<dbReference type="InterPro" id="IPR005158">
    <property type="entry name" value="BTAD"/>
</dbReference>
<dbReference type="AlphaFoldDB" id="A0A841F804"/>
<dbReference type="InterPro" id="IPR027417">
    <property type="entry name" value="P-loop_NTPase"/>
</dbReference>
<dbReference type="GO" id="GO:0006355">
    <property type="term" value="P:regulation of DNA-templated transcription"/>
    <property type="evidence" value="ECO:0007669"/>
    <property type="project" value="InterPro"/>
</dbReference>
<dbReference type="SUPFAM" id="SSF46894">
    <property type="entry name" value="C-terminal effector domain of the bipartite response regulators"/>
    <property type="match status" value="1"/>
</dbReference>
<dbReference type="GO" id="GO:0003677">
    <property type="term" value="F:DNA binding"/>
    <property type="evidence" value="ECO:0007669"/>
    <property type="project" value="UniProtKB-KW"/>
</dbReference>
<dbReference type="GO" id="GO:0043531">
    <property type="term" value="F:ADP binding"/>
    <property type="evidence" value="ECO:0007669"/>
    <property type="project" value="InterPro"/>
</dbReference>
<accession>A0A841F804</accession>
<dbReference type="CDD" id="cd15831">
    <property type="entry name" value="BTAD"/>
    <property type="match status" value="1"/>
</dbReference>
<reference evidence="7 8" key="1">
    <citation type="submission" date="2020-08" db="EMBL/GenBank/DDBJ databases">
        <title>Genomic Encyclopedia of Type Strains, Phase IV (KMG-IV): sequencing the most valuable type-strain genomes for metagenomic binning, comparative biology and taxonomic classification.</title>
        <authorList>
            <person name="Goeker M."/>
        </authorList>
    </citation>
    <scope>NUCLEOTIDE SEQUENCE [LARGE SCALE GENOMIC DNA]</scope>
    <source>
        <strain evidence="7 8">YIM 65646</strain>
    </source>
</reference>
<name>A0A841F804_9ACTN</name>
<dbReference type="Pfam" id="PF00486">
    <property type="entry name" value="Trans_reg_C"/>
    <property type="match status" value="1"/>
</dbReference>
<keyword evidence="3 7" id="KW-0238">DNA-binding</keyword>
<protein>
    <submittedName>
        <fullName evidence="7">DNA-binding SARP family transcriptional activator/Tfp pilus assembly protein PilF</fullName>
    </submittedName>
</protein>
<evidence type="ECO:0000256" key="2">
    <source>
        <dbReference type="ARBA" id="ARBA00023015"/>
    </source>
</evidence>
<dbReference type="RefSeq" id="WP_184785260.1">
    <property type="nucleotide sequence ID" value="NZ_BONT01000064.1"/>
</dbReference>
<dbReference type="Pfam" id="PF13424">
    <property type="entry name" value="TPR_12"/>
    <property type="match status" value="2"/>
</dbReference>
<dbReference type="InterPro" id="IPR019734">
    <property type="entry name" value="TPR_rpt"/>
</dbReference>
<keyword evidence="8" id="KW-1185">Reference proteome</keyword>
<evidence type="ECO:0000313" key="8">
    <source>
        <dbReference type="Proteomes" id="UP000548476"/>
    </source>
</evidence>
<feature type="domain" description="Bacterial transcriptional activator" evidence="6">
    <location>
        <begin position="98"/>
        <end position="243"/>
    </location>
</feature>
<dbReference type="InterPro" id="IPR011990">
    <property type="entry name" value="TPR-like_helical_dom_sf"/>
</dbReference>
<dbReference type="InterPro" id="IPR051677">
    <property type="entry name" value="AfsR-DnrI-RedD_regulator"/>
</dbReference>
<dbReference type="SMART" id="SM00862">
    <property type="entry name" value="Trans_reg_C"/>
    <property type="match status" value="1"/>
</dbReference>
<proteinExistence type="inferred from homology"/>
<dbReference type="PANTHER" id="PTHR35807:SF1">
    <property type="entry name" value="TRANSCRIPTIONAL REGULATOR REDD"/>
    <property type="match status" value="1"/>
</dbReference>
<evidence type="ECO:0000256" key="3">
    <source>
        <dbReference type="ARBA" id="ARBA00023125"/>
    </source>
</evidence>
<dbReference type="SMART" id="SM00028">
    <property type="entry name" value="TPR"/>
    <property type="match status" value="5"/>
</dbReference>
<dbReference type="SUPFAM" id="SSF48452">
    <property type="entry name" value="TPR-like"/>
    <property type="match status" value="2"/>
</dbReference>
<dbReference type="GO" id="GO:0000160">
    <property type="term" value="P:phosphorelay signal transduction system"/>
    <property type="evidence" value="ECO:0007669"/>
    <property type="project" value="InterPro"/>
</dbReference>
<dbReference type="SUPFAM" id="SSF52540">
    <property type="entry name" value="P-loop containing nucleoside triphosphate hydrolases"/>
    <property type="match status" value="1"/>
</dbReference>
<sequence>MEFRVLGPLTVLCDERELALGGPRQRAVLAALLLRPNESITAERLVPLVWDHPVPAAESNLRTYLTRLRKALACPPEPVARLVRDENGYRLTVHDGECDREVFAGLAERGDRAFREGDHATAADQYQRALALFRGEPFGGVAAESALSAAAVALTERHRTVLERRMEAGLALGGHRELLGELRRLAARSPERETLTRLLMLALHRDGRRDEALAAYTAHRARLDTELGVEPGAELSTLHERVRDGDPSLDLPRHAATGPVSSFRQLPPDIADFTGREAELARIARAAGEGGDGPVIVFLTGMGGVGKTRLAVRAAWSLAAEYPDGQLFTDLRGHDPELPPADPGAVLEGFLDLLGVHRTEIPRGLDARSRLFRERLTGKRVVLVLDNAADAAAVRPLLPGAAGCLVLITSRREAAVDGAVAVPVGMFTEREALSLLGRILGEQRVGDEADAAGELVGHCGRLPLAVAVAAHRLRTRRTWRMADLVERLGGRGLGELAVGDRSVERVLALSYEALGHRERRVLRLVGAQPVQDATAASTAALCGLDVATADGILRSLAAEHLLGVIAPGRYRPHDLVRAHMTALSAVEDTAGDRSAAVERLLDWYSRAAYEIAGRMVVYPVRLVRPIPSTPVPVPETASVADGVAWFDVEYANLYALIRHAAAAGRPEHAVQLPFLLRVHYTNRDHTDDWIAAMEIAVDAARALGDLAAEGHARVILGMINHNLSRLRASREQVTMALDLHRRGGDIEGEAGATMSLGHLDRAEGRYRQALQNYERARALYVAIGDRAWELSLSGAMGETLHQMGRLDQAIDVLTATAAVQTDLGFGSVASTLTNLGAALRGAGRVAEAVETLERALAGFRARSLTRGEAEALVQLAKCRRDQGDTEAAGELAREALRIARGLGDRAKEVDAVKVLEDLTTDAGEAS</sequence>
<evidence type="ECO:0000259" key="5">
    <source>
        <dbReference type="SMART" id="SM00862"/>
    </source>
</evidence>